<feature type="domain" description="Metallo-beta-lactamase" evidence="1">
    <location>
        <begin position="13"/>
        <end position="203"/>
    </location>
</feature>
<evidence type="ECO:0000259" key="1">
    <source>
        <dbReference type="SMART" id="SM00849"/>
    </source>
</evidence>
<reference evidence="2 3" key="1">
    <citation type="submission" date="2014-09" db="EMBL/GenBank/DDBJ databases">
        <title>Sporocytophaga myxococcoides PG-01 genome sequencing.</title>
        <authorList>
            <person name="Liu L."/>
            <person name="Gao P.J."/>
            <person name="Chen G.J."/>
            <person name="Wang L.S."/>
        </authorList>
    </citation>
    <scope>NUCLEOTIDE SEQUENCE [LARGE SCALE GENOMIC DNA]</scope>
    <source>
        <strain evidence="2 3">PG-01</strain>
    </source>
</reference>
<dbReference type="Pfam" id="PF12706">
    <property type="entry name" value="Lactamase_B_2"/>
    <property type="match status" value="1"/>
</dbReference>
<keyword evidence="3" id="KW-1185">Reference proteome</keyword>
<dbReference type="EMBL" id="BBLT01000006">
    <property type="protein sequence ID" value="GAL86137.1"/>
    <property type="molecule type" value="Genomic_DNA"/>
</dbReference>
<evidence type="ECO:0000313" key="3">
    <source>
        <dbReference type="Proteomes" id="UP000030185"/>
    </source>
</evidence>
<dbReference type="Gene3D" id="3.60.15.10">
    <property type="entry name" value="Ribonuclease Z/Hydroxyacylglutathione hydrolase-like"/>
    <property type="match status" value="1"/>
</dbReference>
<dbReference type="InterPro" id="IPR052533">
    <property type="entry name" value="WalJ/YycJ-like"/>
</dbReference>
<dbReference type="STRING" id="153721.MYP_3366"/>
<name>A0A098LI57_9BACT</name>
<dbReference type="InterPro" id="IPR001279">
    <property type="entry name" value="Metallo-B-lactamas"/>
</dbReference>
<gene>
    <name evidence="2" type="ORF">MYP_3366</name>
</gene>
<dbReference type="SMART" id="SM00849">
    <property type="entry name" value="Lactamase_B"/>
    <property type="match status" value="1"/>
</dbReference>
<dbReference type="InterPro" id="IPR036866">
    <property type="entry name" value="RibonucZ/Hydroxyglut_hydro"/>
</dbReference>
<accession>A0A098LI57</accession>
<dbReference type="SUPFAM" id="SSF56281">
    <property type="entry name" value="Metallo-hydrolase/oxidoreductase"/>
    <property type="match status" value="1"/>
</dbReference>
<proteinExistence type="predicted"/>
<dbReference type="RefSeq" id="WP_045465429.1">
    <property type="nucleotide sequence ID" value="NZ_BBLT01000006.1"/>
</dbReference>
<dbReference type="AlphaFoldDB" id="A0A098LI57"/>
<organism evidence="2 3">
    <name type="scientific">Sporocytophaga myxococcoides</name>
    <dbReference type="NCBI Taxonomy" id="153721"/>
    <lineage>
        <taxon>Bacteria</taxon>
        <taxon>Pseudomonadati</taxon>
        <taxon>Bacteroidota</taxon>
        <taxon>Cytophagia</taxon>
        <taxon>Cytophagales</taxon>
        <taxon>Cytophagaceae</taxon>
        <taxon>Sporocytophaga</taxon>
    </lineage>
</organism>
<dbReference type="OrthoDB" id="9781189at2"/>
<dbReference type="PANTHER" id="PTHR47619">
    <property type="entry name" value="METALLO-HYDROLASE YYCJ-RELATED"/>
    <property type="match status" value="1"/>
</dbReference>
<comment type="caution">
    <text evidence="2">The sequence shown here is derived from an EMBL/GenBank/DDBJ whole genome shotgun (WGS) entry which is preliminary data.</text>
</comment>
<dbReference type="eggNOG" id="COG1235">
    <property type="taxonomic scope" value="Bacteria"/>
</dbReference>
<protein>
    <recommendedName>
        <fullName evidence="1">Metallo-beta-lactamase domain-containing protein</fullName>
    </recommendedName>
</protein>
<dbReference type="PANTHER" id="PTHR47619:SF1">
    <property type="entry name" value="EXODEOXYRIBONUCLEASE WALJ"/>
    <property type="match status" value="1"/>
</dbReference>
<evidence type="ECO:0000313" key="2">
    <source>
        <dbReference type="EMBL" id="GAL86137.1"/>
    </source>
</evidence>
<sequence>MKLFVTSLNSGSNGNCYYIGNEKEAILVDAGISCREIEQRMKRLELSMKKVKALFISHEHTDHIKGVRVLSKKHNLPVYITRDTLKNANLDDTNPSIVIMHPEKPITIGQLEITAFPKFHDARDPQSFVIRYKDLCVGVFTDIGSVCDNVIRYFKCCNAVFLEANYDEDMLQNGNYPYFLKKRISSDVGHLSNKQALDLFLTHRSENLSHLFLSHLSEENNSPELAKALFDKHAVAVEIVIASRTQEIPVHEIGLTTSGKRETYQQQALEF</sequence>
<dbReference type="Proteomes" id="UP000030185">
    <property type="component" value="Unassembled WGS sequence"/>
</dbReference>